<feature type="compositionally biased region" description="Basic and acidic residues" evidence="1">
    <location>
        <begin position="719"/>
        <end position="728"/>
    </location>
</feature>
<gene>
    <name evidence="2" type="ORF">PACLA_8A054397</name>
</gene>
<feature type="compositionally biased region" description="Basic and acidic residues" evidence="1">
    <location>
        <begin position="558"/>
        <end position="570"/>
    </location>
</feature>
<keyword evidence="2" id="KW-0648">Protein biosynthesis</keyword>
<name>A0A7D9DF85_PARCT</name>
<evidence type="ECO:0000313" key="3">
    <source>
        <dbReference type="Proteomes" id="UP001152795"/>
    </source>
</evidence>
<dbReference type="Gene3D" id="3.40.50.300">
    <property type="entry name" value="P-loop containing nucleotide triphosphate hydrolases"/>
    <property type="match status" value="1"/>
</dbReference>
<keyword evidence="3" id="KW-1185">Reference proteome</keyword>
<feature type="region of interest" description="Disordered" evidence="1">
    <location>
        <begin position="938"/>
        <end position="963"/>
    </location>
</feature>
<evidence type="ECO:0000256" key="1">
    <source>
        <dbReference type="SAM" id="MobiDB-lite"/>
    </source>
</evidence>
<feature type="compositionally biased region" description="Basic and acidic residues" evidence="1">
    <location>
        <begin position="619"/>
        <end position="628"/>
    </location>
</feature>
<dbReference type="EMBL" id="CACRXK020000729">
    <property type="protein sequence ID" value="CAB3984357.1"/>
    <property type="molecule type" value="Genomic_DNA"/>
</dbReference>
<accession>A0A7D9DF85</accession>
<feature type="compositionally biased region" description="Basic and acidic residues" evidence="1">
    <location>
        <begin position="659"/>
        <end position="668"/>
    </location>
</feature>
<sequence>METAARQLFQVVKDHNNEAIQEMLDVSNVYCYQNVVGSDEEDSEDEEIRPTHFPTSPCALVIVNQREFSERILAAAERLRSDGLVVDIDMSREDSFRRPTEIDTSDVSAIITKIEKTMRLCDHALFRSQIYAKPAGATFTYVRMMDVTSYLHKLLSNDCLKEGVMKHFHMLEKFLSHPACEVIPQLQVDVDLVEVSNGFCFSIRNRSFRQCPIDESMRGKISPRAFVPYDCSTPPTPAYFRDAILNSFEDPTVRVNFLNKFYQCLIPSGMPQKVRKLVVAGPKDSGKTSWASVFHRIIPAESIASITNERQFSASMVTDDTQLVIVDDWSPNTMQSDLAKTILQGGWMVTAVKHGEPRRVMNNSPYYITTNNVPDFRDENENVERRIQVFNTTSLPSTTPGIDRWIYDNAMDCIVWIAEQLEAHYQHIAKDELWYEPTVTRNLTIPNNEGPSLFQLHHVRDICPADFEDANTSTLETTPTIHERFVQEYRTQHLEGRRRRARGCIMDTDEDNILDNWENPPSSGSEMSRNGGIVQTQPTANAIGELDIHLQPSMPTTHEGRHDQETDIHAQRSASTTPEAANEQETDLHAQPSASITHEAAHDQQTDLHAQPSASTTHEAARDQETDLHAQPSASTTHEAAHDQETDLHAQPSASTTHEAAHDQETDLHAQPSASTTHEAAHDQETDLHAQPSASITHEAAHDQETDLNAQPSASTTHEAAHDQETDLHAQPSASTTHEAAHDQETDLQAHPSASTTHEAAHDQETDLHAQPSASTTREAANDQEKGNDPEASRAPTSLDSPTPPADLDHLISTPPEGWQLNSKTYFQKVAHLIKWCFNKKEVRKAHVHHYQERLRKAELRRTPEERNYWVVPDPTIDASMLMLGRQRKIFNMEGFARAFPQTSAHLENLRKNANVRVMRDRCPFSLAVQALRVKSGEAEEEVEEEQELDRDGNPANPPLSSQTYWTKIKTWRPW</sequence>
<organism evidence="2 3">
    <name type="scientific">Paramuricea clavata</name>
    <name type="common">Red gorgonian</name>
    <name type="synonym">Violescent sea-whip</name>
    <dbReference type="NCBI Taxonomy" id="317549"/>
    <lineage>
        <taxon>Eukaryota</taxon>
        <taxon>Metazoa</taxon>
        <taxon>Cnidaria</taxon>
        <taxon>Anthozoa</taxon>
        <taxon>Octocorallia</taxon>
        <taxon>Malacalcyonacea</taxon>
        <taxon>Plexauridae</taxon>
        <taxon>Paramuricea</taxon>
    </lineage>
</organism>
<dbReference type="OrthoDB" id="5976409at2759"/>
<comment type="caution">
    <text evidence="2">The sequence shown here is derived from an EMBL/GenBank/DDBJ whole genome shotgun (WGS) entry which is preliminary data.</text>
</comment>
<dbReference type="AlphaFoldDB" id="A0A7D9DF85"/>
<dbReference type="SUPFAM" id="SSF52540">
    <property type="entry name" value="P-loop containing nucleoside triphosphate hydrolases"/>
    <property type="match status" value="1"/>
</dbReference>
<reference evidence="2" key="1">
    <citation type="submission" date="2020-04" db="EMBL/GenBank/DDBJ databases">
        <authorList>
            <person name="Alioto T."/>
            <person name="Alioto T."/>
            <person name="Gomez Garrido J."/>
        </authorList>
    </citation>
    <scope>NUCLEOTIDE SEQUENCE</scope>
    <source>
        <strain evidence="2">A484AB</strain>
    </source>
</reference>
<feature type="compositionally biased region" description="Polar residues" evidence="1">
    <location>
        <begin position="707"/>
        <end position="718"/>
    </location>
</feature>
<dbReference type="Proteomes" id="UP001152795">
    <property type="component" value="Unassembled WGS sequence"/>
</dbReference>
<proteinExistence type="predicted"/>
<feature type="region of interest" description="Disordered" evidence="1">
    <location>
        <begin position="552"/>
        <end position="685"/>
    </location>
</feature>
<dbReference type="InterPro" id="IPR027417">
    <property type="entry name" value="P-loop_NTPase"/>
</dbReference>
<feature type="compositionally biased region" description="Basic and acidic residues" evidence="1">
    <location>
        <begin position="780"/>
        <end position="792"/>
    </location>
</feature>
<evidence type="ECO:0000313" key="2">
    <source>
        <dbReference type="EMBL" id="CAB3984357.1"/>
    </source>
</evidence>
<feature type="region of interest" description="Disordered" evidence="1">
    <location>
        <begin position="699"/>
        <end position="815"/>
    </location>
</feature>
<feature type="compositionally biased region" description="Polar residues" evidence="1">
    <location>
        <begin position="519"/>
        <end position="532"/>
    </location>
</feature>
<keyword evidence="2" id="KW-0396">Initiation factor</keyword>
<dbReference type="GO" id="GO:0003743">
    <property type="term" value="F:translation initiation factor activity"/>
    <property type="evidence" value="ECO:0007669"/>
    <property type="project" value="UniProtKB-KW"/>
</dbReference>
<feature type="compositionally biased region" description="Basic and acidic residues" evidence="1">
    <location>
        <begin position="639"/>
        <end position="648"/>
    </location>
</feature>
<feature type="region of interest" description="Disordered" evidence="1">
    <location>
        <begin position="511"/>
        <end position="532"/>
    </location>
</feature>
<feature type="compositionally biased region" description="Basic and acidic residues" evidence="1">
    <location>
        <begin position="759"/>
        <end position="768"/>
    </location>
</feature>
<feature type="compositionally biased region" description="Acidic residues" evidence="1">
    <location>
        <begin position="939"/>
        <end position="949"/>
    </location>
</feature>
<protein>
    <submittedName>
        <fullName evidence="2">Eukaryotic translation initiation factor 3 subunit A, partial</fullName>
    </submittedName>
</protein>